<proteinExistence type="predicted"/>
<dbReference type="Proteomes" id="UP000759443">
    <property type="component" value="Unassembled WGS sequence"/>
</dbReference>
<keyword evidence="1" id="KW-0805">Transcription regulation</keyword>
<dbReference type="EMBL" id="JAGGJU010000016">
    <property type="protein sequence ID" value="MBP1853281.1"/>
    <property type="molecule type" value="Genomic_DNA"/>
</dbReference>
<evidence type="ECO:0000313" key="6">
    <source>
        <dbReference type="Proteomes" id="UP000759443"/>
    </source>
</evidence>
<organism evidence="5 6">
    <name type="scientific">Rhizobium halophytocola</name>
    <dbReference type="NCBI Taxonomy" id="735519"/>
    <lineage>
        <taxon>Bacteria</taxon>
        <taxon>Pseudomonadati</taxon>
        <taxon>Pseudomonadota</taxon>
        <taxon>Alphaproteobacteria</taxon>
        <taxon>Hyphomicrobiales</taxon>
        <taxon>Rhizobiaceae</taxon>
        <taxon>Rhizobium/Agrobacterium group</taxon>
        <taxon>Rhizobium</taxon>
    </lineage>
</organism>
<keyword evidence="6" id="KW-1185">Reference proteome</keyword>
<dbReference type="SMART" id="SM00342">
    <property type="entry name" value="HTH_ARAC"/>
    <property type="match status" value="1"/>
</dbReference>
<name>A0ABS4E5T7_9HYPH</name>
<dbReference type="RefSeq" id="WP_245224314.1">
    <property type="nucleotide sequence ID" value="NZ_JAGGJU010000016.1"/>
</dbReference>
<feature type="domain" description="HTH araC/xylS-type" evidence="4">
    <location>
        <begin position="198"/>
        <end position="296"/>
    </location>
</feature>
<gene>
    <name evidence="5" type="ORF">J2Z17_004742</name>
</gene>
<keyword evidence="3" id="KW-0804">Transcription</keyword>
<dbReference type="Pfam" id="PF06719">
    <property type="entry name" value="AraC_N"/>
    <property type="match status" value="1"/>
</dbReference>
<evidence type="ECO:0000313" key="5">
    <source>
        <dbReference type="EMBL" id="MBP1853281.1"/>
    </source>
</evidence>
<dbReference type="Pfam" id="PF12833">
    <property type="entry name" value="HTH_18"/>
    <property type="match status" value="1"/>
</dbReference>
<comment type="caution">
    <text evidence="5">The sequence shown here is derived from an EMBL/GenBank/DDBJ whole genome shotgun (WGS) entry which is preliminary data.</text>
</comment>
<dbReference type="PROSITE" id="PS00041">
    <property type="entry name" value="HTH_ARAC_FAMILY_1"/>
    <property type="match status" value="1"/>
</dbReference>
<dbReference type="PANTHER" id="PTHR43436:SF2">
    <property type="entry name" value="ARAC_XYLS FAMILY TRANSCRIPTIONAL REGULATOR"/>
    <property type="match status" value="1"/>
</dbReference>
<protein>
    <submittedName>
        <fullName evidence="5">AraC-like DNA-binding protein</fullName>
    </submittedName>
</protein>
<evidence type="ECO:0000256" key="3">
    <source>
        <dbReference type="ARBA" id="ARBA00023163"/>
    </source>
</evidence>
<reference evidence="5 6" key="1">
    <citation type="submission" date="2021-03" db="EMBL/GenBank/DDBJ databases">
        <title>Genomic Encyclopedia of Type Strains, Phase IV (KMG-IV): sequencing the most valuable type-strain genomes for metagenomic binning, comparative biology and taxonomic classification.</title>
        <authorList>
            <person name="Goeker M."/>
        </authorList>
    </citation>
    <scope>NUCLEOTIDE SEQUENCE [LARGE SCALE GENOMIC DNA]</scope>
    <source>
        <strain evidence="5 6">DSM 21600</strain>
    </source>
</reference>
<dbReference type="PANTHER" id="PTHR43436">
    <property type="entry name" value="ARAC-FAMILY TRANSCRIPTIONAL REGULATOR"/>
    <property type="match status" value="1"/>
</dbReference>
<dbReference type="InterPro" id="IPR018060">
    <property type="entry name" value="HTH_AraC"/>
</dbReference>
<evidence type="ECO:0000256" key="1">
    <source>
        <dbReference type="ARBA" id="ARBA00023015"/>
    </source>
</evidence>
<sequence length="308" mass="33255">MREPAGSSGRAALVDRAARLAPQPGYNATGLSTVRILRSETVLRDVPVLYRPGAVFVLQGSKQGMLEGAVYRYDEEHYLAVSVPVPFRMESAASPARPLLAVYVDFDMAMAAEIAAGIEAFGAPEAPSGRAQSLVSSPTGPEIEDVLMRLLTVLSNPAETAILGPGILRELHYRVFVGPQGAAMIATLQQKGMVGRIVRSLARIRETYAASISVAALAGEAGMSIPSYHAHFRALTGSTPIQYIKAMRLHEARLMIARSDRTIAEVAAYVGYVSPAQFSRDFRRLFGRTASNEAQWVRRHLGEMVSGE</sequence>
<keyword evidence="2" id="KW-0238">DNA-binding</keyword>
<evidence type="ECO:0000256" key="2">
    <source>
        <dbReference type="ARBA" id="ARBA00023125"/>
    </source>
</evidence>
<dbReference type="PROSITE" id="PS01124">
    <property type="entry name" value="HTH_ARAC_FAMILY_2"/>
    <property type="match status" value="1"/>
</dbReference>
<accession>A0ABS4E5T7</accession>
<evidence type="ECO:0000259" key="4">
    <source>
        <dbReference type="PROSITE" id="PS01124"/>
    </source>
</evidence>
<dbReference type="InterPro" id="IPR018062">
    <property type="entry name" value="HTH_AraC-typ_CS"/>
</dbReference>
<dbReference type="Gene3D" id="1.10.10.60">
    <property type="entry name" value="Homeodomain-like"/>
    <property type="match status" value="1"/>
</dbReference>
<dbReference type="SUPFAM" id="SSF46689">
    <property type="entry name" value="Homeodomain-like"/>
    <property type="match status" value="2"/>
</dbReference>
<dbReference type="InterPro" id="IPR009594">
    <property type="entry name" value="Tscrpt_reg_HTH_AraC_N"/>
</dbReference>
<dbReference type="InterPro" id="IPR009057">
    <property type="entry name" value="Homeodomain-like_sf"/>
</dbReference>